<dbReference type="EMBL" id="CP022579">
    <property type="protein sequence ID" value="QEL66513.1"/>
    <property type="molecule type" value="Genomic_DNA"/>
</dbReference>
<dbReference type="InterPro" id="IPR000868">
    <property type="entry name" value="Isochorismatase-like_dom"/>
</dbReference>
<dbReference type="PANTHER" id="PTHR11080">
    <property type="entry name" value="PYRAZINAMIDASE/NICOTINAMIDASE"/>
    <property type="match status" value="1"/>
</dbReference>
<evidence type="ECO:0000256" key="6">
    <source>
        <dbReference type="ARBA" id="ARBA00039017"/>
    </source>
</evidence>
<comment type="pathway">
    <text evidence="5">Cofactor biosynthesis; nicotinate biosynthesis; nicotinate from nicotinamide: step 1/1.</text>
</comment>
<sequence>MPPSSALPASAAPAPTLPCLPGDGDALVVVDVQNDFLPGGPLAVADGDRVVAPLNRYIHLFQQRGLPLVFTRDWHPANHCSFHAQGGPWPPHCVAGSPGAGFAPGLHVPANATLISKGAHAGIDAYSAFQGTGLGAYLQRLGCRRIFVGGLATDYCVLATVRDARQQGLAVVVLRDAIRAVAVQPEDGRRAEDEMLRLGAHPLTWDEVAP</sequence>
<keyword evidence="10" id="KW-1185">Reference proteome</keyword>
<evidence type="ECO:0000256" key="7">
    <source>
        <dbReference type="ARBA" id="ARBA00043224"/>
    </source>
</evidence>
<proteinExistence type="inferred from homology"/>
<evidence type="ECO:0000256" key="3">
    <source>
        <dbReference type="ARBA" id="ARBA00022723"/>
    </source>
</evidence>
<dbReference type="AlphaFoldDB" id="A0A5C1ECA0"/>
<evidence type="ECO:0000259" key="8">
    <source>
        <dbReference type="Pfam" id="PF00857"/>
    </source>
</evidence>
<gene>
    <name evidence="9" type="primary">pncA</name>
    <name evidence="9" type="ORF">OTERR_30370</name>
</gene>
<evidence type="ECO:0000256" key="5">
    <source>
        <dbReference type="ARBA" id="ARBA00037900"/>
    </source>
</evidence>
<dbReference type="GO" id="GO:0019363">
    <property type="term" value="P:pyridine nucleotide biosynthetic process"/>
    <property type="evidence" value="ECO:0007669"/>
    <property type="project" value="UniProtKB-KW"/>
</dbReference>
<feature type="domain" description="Isochorismatase-like" evidence="8">
    <location>
        <begin position="26"/>
        <end position="206"/>
    </location>
</feature>
<organism evidence="9 10">
    <name type="scientific">Oryzomicrobium terrae</name>
    <dbReference type="NCBI Taxonomy" id="1735038"/>
    <lineage>
        <taxon>Bacteria</taxon>
        <taxon>Pseudomonadati</taxon>
        <taxon>Pseudomonadota</taxon>
        <taxon>Betaproteobacteria</taxon>
        <taxon>Rhodocyclales</taxon>
        <taxon>Rhodocyclaceae</taxon>
        <taxon>Oryzomicrobium</taxon>
    </lineage>
</organism>
<evidence type="ECO:0000313" key="9">
    <source>
        <dbReference type="EMBL" id="QEL66513.1"/>
    </source>
</evidence>
<evidence type="ECO:0000256" key="2">
    <source>
        <dbReference type="ARBA" id="ARBA00022642"/>
    </source>
</evidence>
<comment type="similarity">
    <text evidence="1">Belongs to the isochorismatase family.</text>
</comment>
<keyword evidence="2" id="KW-0662">Pyridine nucleotide biosynthesis</keyword>
<protein>
    <recommendedName>
        <fullName evidence="6">nicotinamidase</fullName>
        <ecNumber evidence="6">3.5.1.19</ecNumber>
    </recommendedName>
    <alternativeName>
        <fullName evidence="7">Nicotinamide deamidase</fullName>
    </alternativeName>
</protein>
<dbReference type="InterPro" id="IPR052347">
    <property type="entry name" value="Isochorismatase_Nicotinamidase"/>
</dbReference>
<dbReference type="Pfam" id="PF00857">
    <property type="entry name" value="Isochorismatase"/>
    <property type="match status" value="1"/>
</dbReference>
<evidence type="ECO:0000256" key="1">
    <source>
        <dbReference type="ARBA" id="ARBA00006336"/>
    </source>
</evidence>
<keyword evidence="3" id="KW-0479">Metal-binding</keyword>
<reference evidence="9 10" key="1">
    <citation type="submission" date="2017-07" db="EMBL/GenBank/DDBJ databases">
        <title>Complete genome sequence of Oryzomicrobium terrae TPP412.</title>
        <authorList>
            <person name="Chiu L.-W."/>
            <person name="Lo K.-J."/>
            <person name="Tsai Y.-M."/>
            <person name="Lin S.-S."/>
            <person name="Kuo C.-H."/>
            <person name="Liu C.-T."/>
        </authorList>
    </citation>
    <scope>NUCLEOTIDE SEQUENCE [LARGE SCALE GENOMIC DNA]</scope>
    <source>
        <strain evidence="9 10">TPP412</strain>
    </source>
</reference>
<dbReference type="Proteomes" id="UP000323671">
    <property type="component" value="Chromosome"/>
</dbReference>
<dbReference type="KEGG" id="otr:OTERR_30370"/>
<evidence type="ECO:0000256" key="4">
    <source>
        <dbReference type="ARBA" id="ARBA00022801"/>
    </source>
</evidence>
<dbReference type="EC" id="3.5.1.19" evidence="6"/>
<name>A0A5C1ECA0_9RHOO</name>
<dbReference type="GO" id="GO:0046872">
    <property type="term" value="F:metal ion binding"/>
    <property type="evidence" value="ECO:0007669"/>
    <property type="project" value="UniProtKB-KW"/>
</dbReference>
<evidence type="ECO:0000313" key="10">
    <source>
        <dbReference type="Proteomes" id="UP000323671"/>
    </source>
</evidence>
<dbReference type="Gene3D" id="3.40.50.850">
    <property type="entry name" value="Isochorismatase-like"/>
    <property type="match status" value="1"/>
</dbReference>
<keyword evidence="4" id="KW-0378">Hydrolase</keyword>
<dbReference type="SUPFAM" id="SSF52499">
    <property type="entry name" value="Isochorismatase-like hydrolases"/>
    <property type="match status" value="1"/>
</dbReference>
<accession>A0A5C1ECA0</accession>
<dbReference type="PANTHER" id="PTHR11080:SF2">
    <property type="entry name" value="LD05707P"/>
    <property type="match status" value="1"/>
</dbReference>
<dbReference type="GO" id="GO:0008936">
    <property type="term" value="F:nicotinamidase activity"/>
    <property type="evidence" value="ECO:0007669"/>
    <property type="project" value="UniProtKB-EC"/>
</dbReference>
<dbReference type="RefSeq" id="WP_246154217.1">
    <property type="nucleotide sequence ID" value="NZ_CP022579.1"/>
</dbReference>
<dbReference type="InterPro" id="IPR036380">
    <property type="entry name" value="Isochorismatase-like_sf"/>
</dbReference>